<accession>A0ACB8BZM8</accession>
<name>A0ACB8BZM8_9AGAM</name>
<comment type="caution">
    <text evidence="1">The sequence shown here is derived from an EMBL/GenBank/DDBJ whole genome shotgun (WGS) entry which is preliminary data.</text>
</comment>
<protein>
    <submittedName>
        <fullName evidence="1">Acetyl-CoA synthetase-like protein</fullName>
    </submittedName>
</protein>
<evidence type="ECO:0000313" key="2">
    <source>
        <dbReference type="Proteomes" id="UP000790709"/>
    </source>
</evidence>
<evidence type="ECO:0000313" key="1">
    <source>
        <dbReference type="EMBL" id="KAH7931106.1"/>
    </source>
</evidence>
<dbReference type="Proteomes" id="UP000790709">
    <property type="component" value="Unassembled WGS sequence"/>
</dbReference>
<keyword evidence="2" id="KW-1185">Reference proteome</keyword>
<reference evidence="1" key="1">
    <citation type="journal article" date="2021" name="New Phytol.">
        <title>Evolutionary innovations through gain and loss of genes in the ectomycorrhizal Boletales.</title>
        <authorList>
            <person name="Wu G."/>
            <person name="Miyauchi S."/>
            <person name="Morin E."/>
            <person name="Kuo A."/>
            <person name="Drula E."/>
            <person name="Varga T."/>
            <person name="Kohler A."/>
            <person name="Feng B."/>
            <person name="Cao Y."/>
            <person name="Lipzen A."/>
            <person name="Daum C."/>
            <person name="Hundley H."/>
            <person name="Pangilinan J."/>
            <person name="Johnson J."/>
            <person name="Barry K."/>
            <person name="LaButti K."/>
            <person name="Ng V."/>
            <person name="Ahrendt S."/>
            <person name="Min B."/>
            <person name="Choi I.G."/>
            <person name="Park H."/>
            <person name="Plett J.M."/>
            <person name="Magnuson J."/>
            <person name="Spatafora J.W."/>
            <person name="Nagy L.G."/>
            <person name="Henrissat B."/>
            <person name="Grigoriev I.V."/>
            <person name="Yang Z.L."/>
            <person name="Xu J."/>
            <person name="Martin F.M."/>
        </authorList>
    </citation>
    <scope>NUCLEOTIDE SEQUENCE</scope>
    <source>
        <strain evidence="1">KUC20120723A-06</strain>
    </source>
</reference>
<sequence length="537" mass="59668">MLSFSSHLTVLSQSASLYSSAPVFRVPRSDPSTSQVQDWFSITYRQFKHDVELTARYWRRVLRGDGVSEGSVVGLWLGGMTYQDVLHIYGLSRAGYIPQLFSIRLPNPVVVLELLQKADAKALIFDSSFQSIISQFPLPTHLAGNLEDMEVSSEPLPPMPAVNDGGRTAFVFHTSGSTSGSPKLVPCSYRWLDSIVTKARTVSAPLDKQRQDVSVWMGSMCHIAQTFMLIGALQHGSCVIQPTKIAFSSQELVDMIHRCHLNRLNQFSTFLSTHLRNSREDPKLLGLLQSLDQILFTGLPLGREDEDWAYRNGLKLRNLFGSTECGATLISVGGSGRDAPLLRPIPGVSYGFFPIDSAAQTENHQSSSRLLELVILSESGDCPAPALRSSDGHFHTGDLFQEITSGSFVFRGRNDDWIKSENSLRCDTKAIEDNVRATCGHLIEECIVVGSGRPSPALFIEPVAGVDHDKLKREIIRKTRPFHARRYLHERITSPDLIVIVPPKSLPRTATKGNVRRGAVEEAYRSELDRLYRAVHQ</sequence>
<dbReference type="EMBL" id="MU266328">
    <property type="protein sequence ID" value="KAH7931106.1"/>
    <property type="molecule type" value="Genomic_DNA"/>
</dbReference>
<gene>
    <name evidence="1" type="ORF">BV22DRAFT_999079</name>
</gene>
<proteinExistence type="predicted"/>
<organism evidence="1 2">
    <name type="scientific">Leucogyrophana mollusca</name>
    <dbReference type="NCBI Taxonomy" id="85980"/>
    <lineage>
        <taxon>Eukaryota</taxon>
        <taxon>Fungi</taxon>
        <taxon>Dikarya</taxon>
        <taxon>Basidiomycota</taxon>
        <taxon>Agaricomycotina</taxon>
        <taxon>Agaricomycetes</taxon>
        <taxon>Agaricomycetidae</taxon>
        <taxon>Boletales</taxon>
        <taxon>Boletales incertae sedis</taxon>
        <taxon>Leucogyrophana</taxon>
    </lineage>
</organism>